<evidence type="ECO:0000313" key="2">
    <source>
        <dbReference type="Proteomes" id="UP000321662"/>
    </source>
</evidence>
<proteinExistence type="predicted"/>
<sequence>MSTLESATVTKQTWKRVWWNAVNPSSEQPKLWSGHFSPGNEQREEAEHLCSCRQMIISDEAYRLV</sequence>
<dbReference type="Proteomes" id="UP000321662">
    <property type="component" value="Unassembled WGS sequence"/>
</dbReference>
<keyword evidence="2" id="KW-1185">Reference proteome</keyword>
<dbReference type="EMBL" id="BJUY01000014">
    <property type="protein sequence ID" value="GEK91576.1"/>
    <property type="molecule type" value="Genomic_DNA"/>
</dbReference>
<accession>A0A511ATW9</accession>
<organism evidence="1 2">
    <name type="scientific">Alkalibacterium kapii</name>
    <dbReference type="NCBI Taxonomy" id="426704"/>
    <lineage>
        <taxon>Bacteria</taxon>
        <taxon>Bacillati</taxon>
        <taxon>Bacillota</taxon>
        <taxon>Bacilli</taxon>
        <taxon>Lactobacillales</taxon>
        <taxon>Carnobacteriaceae</taxon>
        <taxon>Alkalibacterium</taxon>
    </lineage>
</organism>
<comment type="caution">
    <text evidence="1">The sequence shown here is derived from an EMBL/GenBank/DDBJ whole genome shotgun (WGS) entry which is preliminary data.</text>
</comment>
<name>A0A511ATW9_9LACT</name>
<dbReference type="AntiFam" id="ANF00037">
    <property type="entry name" value="Overlap with RNaseP, same strand"/>
</dbReference>
<protein>
    <submittedName>
        <fullName evidence="1">Uncharacterized protein</fullName>
    </submittedName>
</protein>
<reference evidence="1 2" key="1">
    <citation type="submission" date="2019-07" db="EMBL/GenBank/DDBJ databases">
        <title>Whole genome shotgun sequence of Alkalibacterium kapii NBRC 103247.</title>
        <authorList>
            <person name="Hosoyama A."/>
            <person name="Uohara A."/>
            <person name="Ohji S."/>
            <person name="Ichikawa N."/>
        </authorList>
    </citation>
    <scope>NUCLEOTIDE SEQUENCE [LARGE SCALE GENOMIC DNA]</scope>
    <source>
        <strain evidence="1 2">NBRC 103247</strain>
    </source>
</reference>
<evidence type="ECO:0000313" key="1">
    <source>
        <dbReference type="EMBL" id="GEK91576.1"/>
    </source>
</evidence>
<gene>
    <name evidence="1" type="ORF">AKA01nite_11980</name>
</gene>
<dbReference type="AlphaFoldDB" id="A0A511ATW9"/>